<dbReference type="Proteomes" id="UP001153636">
    <property type="component" value="Chromosome 14"/>
</dbReference>
<evidence type="ECO:0000313" key="1">
    <source>
        <dbReference type="EMBL" id="CAH1103333.1"/>
    </source>
</evidence>
<dbReference type="PANTHER" id="PTHR32344">
    <property type="entry name" value="U1-TYPE DOMAIN-CONTAINING PROTEIN"/>
    <property type="match status" value="1"/>
</dbReference>
<organism evidence="1 2">
    <name type="scientific">Psylliodes chrysocephalus</name>
    <dbReference type="NCBI Taxonomy" id="3402493"/>
    <lineage>
        <taxon>Eukaryota</taxon>
        <taxon>Metazoa</taxon>
        <taxon>Ecdysozoa</taxon>
        <taxon>Arthropoda</taxon>
        <taxon>Hexapoda</taxon>
        <taxon>Insecta</taxon>
        <taxon>Pterygota</taxon>
        <taxon>Neoptera</taxon>
        <taxon>Endopterygota</taxon>
        <taxon>Coleoptera</taxon>
        <taxon>Polyphaga</taxon>
        <taxon>Cucujiformia</taxon>
        <taxon>Chrysomeloidea</taxon>
        <taxon>Chrysomelidae</taxon>
        <taxon>Galerucinae</taxon>
        <taxon>Alticini</taxon>
        <taxon>Psylliodes</taxon>
    </lineage>
</organism>
<dbReference type="GO" id="GO:0006357">
    <property type="term" value="P:regulation of transcription by RNA polymerase II"/>
    <property type="evidence" value="ECO:0007669"/>
    <property type="project" value="InterPro"/>
</dbReference>
<dbReference type="AlphaFoldDB" id="A0A9P0CNH8"/>
<dbReference type="GO" id="GO:0005634">
    <property type="term" value="C:nucleus"/>
    <property type="evidence" value="ECO:0007669"/>
    <property type="project" value="InterPro"/>
</dbReference>
<evidence type="ECO:0000313" key="2">
    <source>
        <dbReference type="Proteomes" id="UP001153636"/>
    </source>
</evidence>
<dbReference type="OrthoDB" id="6604921at2759"/>
<protein>
    <recommendedName>
        <fullName evidence="3">CGG triplet repeat-binding protein 1</fullName>
    </recommendedName>
</protein>
<name>A0A9P0CNH8_9CUCU</name>
<dbReference type="GO" id="GO:0003690">
    <property type="term" value="F:double-stranded DNA binding"/>
    <property type="evidence" value="ECO:0007669"/>
    <property type="project" value="InterPro"/>
</dbReference>
<dbReference type="PANTHER" id="PTHR32344:SF1">
    <property type="entry name" value="U1-TYPE DOMAIN-CONTAINING PROTEIN"/>
    <property type="match status" value="1"/>
</dbReference>
<gene>
    <name evidence="1" type="ORF">PSYICH_LOCUS4439</name>
</gene>
<evidence type="ECO:0008006" key="3">
    <source>
        <dbReference type="Google" id="ProtNLM"/>
    </source>
</evidence>
<keyword evidence="2" id="KW-1185">Reference proteome</keyword>
<dbReference type="EMBL" id="OV651826">
    <property type="protein sequence ID" value="CAH1103333.1"/>
    <property type="molecule type" value="Genomic_DNA"/>
</dbReference>
<dbReference type="InterPro" id="IPR033375">
    <property type="entry name" value="Cggbp1"/>
</dbReference>
<sequence length="151" mass="17222">MSNDIKVSMCIKPFPEFSMDMGKVFCSVCSKIIISEKRFLILQHVKTASHVAKQGKVTSEGKKQPSISKCFQSNVAKSSSALDFRQDLCRALVTSNIPLSKLSNDNFQFFLQKYCKFNIPIERTLRRTEIDYVYSSVLNSIILEIVNNHFL</sequence>
<accession>A0A9P0CNH8</accession>
<reference evidence="1" key="1">
    <citation type="submission" date="2022-01" db="EMBL/GenBank/DDBJ databases">
        <authorList>
            <person name="King R."/>
        </authorList>
    </citation>
    <scope>NUCLEOTIDE SEQUENCE</scope>
</reference>
<proteinExistence type="predicted"/>